<evidence type="ECO:0000313" key="3">
    <source>
        <dbReference type="Proteomes" id="UP000824334"/>
    </source>
</evidence>
<protein>
    <submittedName>
        <fullName evidence="2">VOC family protein</fullName>
    </submittedName>
</protein>
<evidence type="ECO:0000313" key="2">
    <source>
        <dbReference type="EMBL" id="QYC10460.1"/>
    </source>
</evidence>
<dbReference type="PANTHER" id="PTHR33990:SF2">
    <property type="entry name" value="PHNB-LIKE DOMAIN-CONTAINING PROTEIN"/>
    <property type="match status" value="1"/>
</dbReference>
<dbReference type="Proteomes" id="UP000824334">
    <property type="component" value="Chromosome"/>
</dbReference>
<name>A0ABX8TGW4_9CAUL</name>
<evidence type="ECO:0000259" key="1">
    <source>
        <dbReference type="Pfam" id="PF06983"/>
    </source>
</evidence>
<keyword evidence="3" id="KW-1185">Reference proteome</keyword>
<dbReference type="InterPro" id="IPR009725">
    <property type="entry name" value="3_dmu_93_MTrfase"/>
</dbReference>
<dbReference type="GeneID" id="94373632"/>
<dbReference type="RefSeq" id="WP_219353224.1">
    <property type="nucleotide sequence ID" value="NZ_CP080034.1"/>
</dbReference>
<accession>A0ABX8TGW4</accession>
<dbReference type="Pfam" id="PF06983">
    <property type="entry name" value="3-dmu-9_3-mt"/>
    <property type="match status" value="1"/>
</dbReference>
<organism evidence="2 3">
    <name type="scientific">Brevundimonas nasdae</name>
    <dbReference type="NCBI Taxonomy" id="172043"/>
    <lineage>
        <taxon>Bacteria</taxon>
        <taxon>Pseudomonadati</taxon>
        <taxon>Pseudomonadota</taxon>
        <taxon>Alphaproteobacteria</taxon>
        <taxon>Caulobacterales</taxon>
        <taxon>Caulobacteraceae</taxon>
        <taxon>Brevundimonas</taxon>
    </lineage>
</organism>
<dbReference type="EMBL" id="CP080034">
    <property type="protein sequence ID" value="QYC10460.1"/>
    <property type="molecule type" value="Genomic_DNA"/>
</dbReference>
<dbReference type="CDD" id="cd06588">
    <property type="entry name" value="PhnB_like"/>
    <property type="match status" value="1"/>
</dbReference>
<proteinExistence type="predicted"/>
<dbReference type="PANTHER" id="PTHR33990">
    <property type="entry name" value="PROTEIN YJDN-RELATED"/>
    <property type="match status" value="1"/>
</dbReference>
<reference evidence="2 3" key="1">
    <citation type="submission" date="2021-07" db="EMBL/GenBank/DDBJ databases">
        <title>Isolation and characterization of bacteria from a gold mining with a capacity of golden bioaccumulation.</title>
        <authorList>
            <person name="Yang X.J."/>
        </authorList>
    </citation>
    <scope>NUCLEOTIDE SEQUENCE [LARGE SCALE GENOMIC DNA]</scope>
    <source>
        <strain evidence="2 3">Au29</strain>
    </source>
</reference>
<dbReference type="InterPro" id="IPR028973">
    <property type="entry name" value="PhnB-like"/>
</dbReference>
<sequence length="166" mass="18178">MTDKIIPCLWYDLGQARLAAEFYVSLGLPDSHVDRVVDSPADNPSAPAGSELMVEFTLAGRRYLGLNGGPIFPHTEAVSFVIVTEDQAETDRLWGAIVGNGGKESDCGWCKDRWGVNWQITPRRLLAFYDDPDPTRTRAAFEAMMTMKKIDIAALDAAADAAQSKV</sequence>
<feature type="domain" description="PhnB-like" evidence="1">
    <location>
        <begin position="4"/>
        <end position="121"/>
    </location>
</feature>
<dbReference type="PIRSF" id="PIRSF021700">
    <property type="entry name" value="3_dmu_93_MTrfase"/>
    <property type="match status" value="1"/>
</dbReference>
<gene>
    <name evidence="2" type="ORF">KWG56_00040</name>
</gene>